<dbReference type="Proteomes" id="UP000070675">
    <property type="component" value="Unassembled WGS sequence"/>
</dbReference>
<protein>
    <submittedName>
        <fullName evidence="2">Uncharacterized protein</fullName>
    </submittedName>
</protein>
<gene>
    <name evidence="2" type="ORF">HMPREF3192_00522</name>
</gene>
<reference evidence="3" key="1">
    <citation type="submission" date="2016-01" db="EMBL/GenBank/DDBJ databases">
        <authorList>
            <person name="Mitreva M."/>
            <person name="Pepin K.H."/>
            <person name="Mihindukulasuriya K.A."/>
            <person name="Fulton R."/>
            <person name="Fronick C."/>
            <person name="O'Laughlin M."/>
            <person name="Miner T."/>
            <person name="Herter B."/>
            <person name="Rosa B.A."/>
            <person name="Cordes M."/>
            <person name="Tomlinson C."/>
            <person name="Wollam A."/>
            <person name="Palsikar V.B."/>
            <person name="Mardis E.R."/>
            <person name="Wilson R.K."/>
        </authorList>
    </citation>
    <scope>NUCLEOTIDE SEQUENCE [LARGE SCALE GENOMIC DNA]</scope>
    <source>
        <strain evidence="3">DNF00019</strain>
    </source>
</reference>
<accession>A0A133XW33</accession>
<keyword evidence="3" id="KW-1185">Reference proteome</keyword>
<proteinExistence type="predicted"/>
<keyword evidence="1" id="KW-0472">Membrane</keyword>
<keyword evidence="1" id="KW-1133">Transmembrane helix</keyword>
<feature type="transmembrane region" description="Helical" evidence="1">
    <location>
        <begin position="12"/>
        <end position="38"/>
    </location>
</feature>
<evidence type="ECO:0000313" key="3">
    <source>
        <dbReference type="Proteomes" id="UP000070675"/>
    </source>
</evidence>
<dbReference type="EMBL" id="LSCR01000006">
    <property type="protein sequence ID" value="KXB35157.1"/>
    <property type="molecule type" value="Genomic_DNA"/>
</dbReference>
<organism evidence="2 3">
    <name type="scientific">Atopobium deltae</name>
    <dbReference type="NCBI Taxonomy" id="1393034"/>
    <lineage>
        <taxon>Bacteria</taxon>
        <taxon>Bacillati</taxon>
        <taxon>Actinomycetota</taxon>
        <taxon>Coriobacteriia</taxon>
        <taxon>Coriobacteriales</taxon>
        <taxon>Atopobiaceae</taxon>
        <taxon>Atopobium</taxon>
    </lineage>
</organism>
<comment type="caution">
    <text evidence="2">The sequence shown here is derived from an EMBL/GenBank/DDBJ whole genome shotgun (WGS) entry which is preliminary data.</text>
</comment>
<name>A0A133XW33_9ACTN</name>
<keyword evidence="1" id="KW-0812">Transmembrane</keyword>
<dbReference type="AlphaFoldDB" id="A0A133XW33"/>
<evidence type="ECO:0000256" key="1">
    <source>
        <dbReference type="SAM" id="Phobius"/>
    </source>
</evidence>
<sequence length="40" mass="4296">MHIRSRDWTPFWVSGATGTAGTAVISGMVVVLFDALFINA</sequence>
<evidence type="ECO:0000313" key="2">
    <source>
        <dbReference type="EMBL" id="KXB35157.1"/>
    </source>
</evidence>